<dbReference type="GO" id="GO:0005681">
    <property type="term" value="C:spliceosomal complex"/>
    <property type="evidence" value="ECO:0007669"/>
    <property type="project" value="TreeGrafter"/>
</dbReference>
<evidence type="ECO:0000313" key="7">
    <source>
        <dbReference type="EMBL" id="KAJ7769192.1"/>
    </source>
</evidence>
<keyword evidence="5" id="KW-0539">Nucleus</keyword>
<dbReference type="PROSITE" id="PS50076">
    <property type="entry name" value="DNAJ_2"/>
    <property type="match status" value="1"/>
</dbReference>
<dbReference type="InterPro" id="IPR001623">
    <property type="entry name" value="DnaJ_domain"/>
</dbReference>
<dbReference type="AlphaFoldDB" id="A0AAD7JPJ0"/>
<name>A0AAD7JPJ0_9AGAR</name>
<dbReference type="Proteomes" id="UP001215280">
    <property type="component" value="Unassembled WGS sequence"/>
</dbReference>
<gene>
    <name evidence="7" type="ORF">DFH07DRAFT_954431</name>
</gene>
<evidence type="ECO:0000256" key="1">
    <source>
        <dbReference type="ARBA" id="ARBA00004123"/>
    </source>
</evidence>
<evidence type="ECO:0000256" key="4">
    <source>
        <dbReference type="ARBA" id="ARBA00023186"/>
    </source>
</evidence>
<comment type="caution">
    <text evidence="7">The sequence shown here is derived from an EMBL/GenBank/DDBJ whole genome shotgun (WGS) entry which is preliminary data.</text>
</comment>
<proteinExistence type="predicted"/>
<dbReference type="SMART" id="SM00271">
    <property type="entry name" value="DnaJ"/>
    <property type="match status" value="1"/>
</dbReference>
<dbReference type="SUPFAM" id="SSF46565">
    <property type="entry name" value="Chaperone J-domain"/>
    <property type="match status" value="1"/>
</dbReference>
<dbReference type="PRINTS" id="PR00625">
    <property type="entry name" value="JDOMAIN"/>
</dbReference>
<dbReference type="GO" id="GO:0000390">
    <property type="term" value="P:spliceosomal complex disassembly"/>
    <property type="evidence" value="ECO:0007669"/>
    <property type="project" value="TreeGrafter"/>
</dbReference>
<organism evidence="7 8">
    <name type="scientific">Mycena maculata</name>
    <dbReference type="NCBI Taxonomy" id="230809"/>
    <lineage>
        <taxon>Eukaryota</taxon>
        <taxon>Fungi</taxon>
        <taxon>Dikarya</taxon>
        <taxon>Basidiomycota</taxon>
        <taxon>Agaricomycotina</taxon>
        <taxon>Agaricomycetes</taxon>
        <taxon>Agaricomycetidae</taxon>
        <taxon>Agaricales</taxon>
        <taxon>Marasmiineae</taxon>
        <taxon>Mycenaceae</taxon>
        <taxon>Mycena</taxon>
    </lineage>
</organism>
<dbReference type="InterPro" id="IPR052094">
    <property type="entry name" value="Pre-mRNA-splicing_ERAD"/>
</dbReference>
<dbReference type="EMBL" id="JARJLG010000026">
    <property type="protein sequence ID" value="KAJ7769192.1"/>
    <property type="molecule type" value="Genomic_DNA"/>
</dbReference>
<evidence type="ECO:0000256" key="3">
    <source>
        <dbReference type="ARBA" id="ARBA00022490"/>
    </source>
</evidence>
<sequence length="288" mass="33050">MSAPEAEVNSYELLDLKFECNEQEIRCAYRQTSRKVHPDRNTNDPDAAWKFHVLTQSHELLLDPLWLALDAKLRIKAARDEGARARVQEGKDARWEETEKIKNEGRWLRDQRENELRKCEAETRQTVDEDVEAPTLDPLDTTIRLKFKKCATALVPFKQLGFTFAAVCARGRADRRMDDIEAGWRKKLQNEDAIVVDAVGVAALDNTWPFYPLITTWKVGKVPRIRPFILADCAIICDREGAERMSAKARVQAFLSFRNGTVSTRVLASRPPAMTPRYTLFSTARWEI</sequence>
<evidence type="ECO:0000259" key="6">
    <source>
        <dbReference type="PROSITE" id="PS50076"/>
    </source>
</evidence>
<reference evidence="7" key="1">
    <citation type="submission" date="2023-03" db="EMBL/GenBank/DDBJ databases">
        <title>Massive genome expansion in bonnet fungi (Mycena s.s.) driven by repeated elements and novel gene families across ecological guilds.</title>
        <authorList>
            <consortium name="Lawrence Berkeley National Laboratory"/>
            <person name="Harder C.B."/>
            <person name="Miyauchi S."/>
            <person name="Viragh M."/>
            <person name="Kuo A."/>
            <person name="Thoen E."/>
            <person name="Andreopoulos B."/>
            <person name="Lu D."/>
            <person name="Skrede I."/>
            <person name="Drula E."/>
            <person name="Henrissat B."/>
            <person name="Morin E."/>
            <person name="Kohler A."/>
            <person name="Barry K."/>
            <person name="LaButti K."/>
            <person name="Morin E."/>
            <person name="Salamov A."/>
            <person name="Lipzen A."/>
            <person name="Mereny Z."/>
            <person name="Hegedus B."/>
            <person name="Baldrian P."/>
            <person name="Stursova M."/>
            <person name="Weitz H."/>
            <person name="Taylor A."/>
            <person name="Grigoriev I.V."/>
            <person name="Nagy L.G."/>
            <person name="Martin F."/>
            <person name="Kauserud H."/>
        </authorList>
    </citation>
    <scope>NUCLEOTIDE SEQUENCE</scope>
    <source>
        <strain evidence="7">CBHHK188m</strain>
    </source>
</reference>
<dbReference type="InterPro" id="IPR036869">
    <property type="entry name" value="J_dom_sf"/>
</dbReference>
<dbReference type="Pfam" id="PF00226">
    <property type="entry name" value="DnaJ"/>
    <property type="match status" value="1"/>
</dbReference>
<evidence type="ECO:0000256" key="2">
    <source>
        <dbReference type="ARBA" id="ARBA00004496"/>
    </source>
</evidence>
<dbReference type="PANTHER" id="PTHR44313:SF1">
    <property type="entry name" value="DNAJ HOMOLOG SUBFAMILY C MEMBER 17"/>
    <property type="match status" value="1"/>
</dbReference>
<dbReference type="Gene3D" id="1.10.287.110">
    <property type="entry name" value="DnaJ domain"/>
    <property type="match status" value="1"/>
</dbReference>
<dbReference type="CDD" id="cd06257">
    <property type="entry name" value="DnaJ"/>
    <property type="match status" value="1"/>
</dbReference>
<evidence type="ECO:0000256" key="5">
    <source>
        <dbReference type="ARBA" id="ARBA00023242"/>
    </source>
</evidence>
<evidence type="ECO:0000313" key="8">
    <source>
        <dbReference type="Proteomes" id="UP001215280"/>
    </source>
</evidence>
<protein>
    <recommendedName>
        <fullName evidence="6">J domain-containing protein</fullName>
    </recommendedName>
</protein>
<dbReference type="PANTHER" id="PTHR44313">
    <property type="entry name" value="DNAJ HOMOLOG SUBFAMILY C MEMBER 17"/>
    <property type="match status" value="1"/>
</dbReference>
<keyword evidence="8" id="KW-1185">Reference proteome</keyword>
<keyword evidence="4" id="KW-0143">Chaperone</keyword>
<dbReference type="GO" id="GO:0005737">
    <property type="term" value="C:cytoplasm"/>
    <property type="evidence" value="ECO:0007669"/>
    <property type="project" value="UniProtKB-SubCell"/>
</dbReference>
<comment type="subcellular location">
    <subcellularLocation>
        <location evidence="2">Cytoplasm</location>
    </subcellularLocation>
    <subcellularLocation>
        <location evidence="1">Nucleus</location>
    </subcellularLocation>
</comment>
<feature type="domain" description="J" evidence="6">
    <location>
        <begin position="9"/>
        <end position="83"/>
    </location>
</feature>
<accession>A0AAD7JPJ0</accession>
<keyword evidence="3" id="KW-0963">Cytoplasm</keyword>